<feature type="region of interest" description="Disordered" evidence="1">
    <location>
        <begin position="153"/>
        <end position="204"/>
    </location>
</feature>
<dbReference type="STRING" id="1314783.A0A165TTL9"/>
<gene>
    <name evidence="2" type="ORF">DAEQUDRAFT_754307</name>
</gene>
<keyword evidence="3" id="KW-1185">Reference proteome</keyword>
<dbReference type="Proteomes" id="UP000076727">
    <property type="component" value="Unassembled WGS sequence"/>
</dbReference>
<feature type="region of interest" description="Disordered" evidence="1">
    <location>
        <begin position="94"/>
        <end position="126"/>
    </location>
</feature>
<sequence length="204" mass="21617">MPIDGHAYLVQQGWGGKGTGLRHGAISRPVTIAQKKTLAGVGKDRDEAFPFWDHVFEAAAMSIQVKVSKDDDDSNSETNLTPAVELQRTKTGIISNRRPKTGTPALSGATTPESQMSGSGSSTPRVSVMAVAKQEAARRMLYANFFRGPVLGPSNDEATPPESPPASVVSENPEGEGTSRGAIIRGRGLGSAEEKEEPLCIERC</sequence>
<reference evidence="2 3" key="1">
    <citation type="journal article" date="2016" name="Mol. Biol. Evol.">
        <title>Comparative Genomics of Early-Diverging Mushroom-Forming Fungi Provides Insights into the Origins of Lignocellulose Decay Capabilities.</title>
        <authorList>
            <person name="Nagy L.G."/>
            <person name="Riley R."/>
            <person name="Tritt A."/>
            <person name="Adam C."/>
            <person name="Daum C."/>
            <person name="Floudas D."/>
            <person name="Sun H."/>
            <person name="Yadav J.S."/>
            <person name="Pangilinan J."/>
            <person name="Larsson K.H."/>
            <person name="Matsuura K."/>
            <person name="Barry K."/>
            <person name="Labutti K."/>
            <person name="Kuo R."/>
            <person name="Ohm R.A."/>
            <person name="Bhattacharya S.S."/>
            <person name="Shirouzu T."/>
            <person name="Yoshinaga Y."/>
            <person name="Martin F.M."/>
            <person name="Grigoriev I.V."/>
            <person name="Hibbett D.S."/>
        </authorList>
    </citation>
    <scope>NUCLEOTIDE SEQUENCE [LARGE SCALE GENOMIC DNA]</scope>
    <source>
        <strain evidence="2 3">L-15889</strain>
    </source>
</reference>
<feature type="compositionally biased region" description="Polar residues" evidence="1">
    <location>
        <begin position="108"/>
        <end position="125"/>
    </location>
</feature>
<organism evidence="2 3">
    <name type="scientific">Daedalea quercina L-15889</name>
    <dbReference type="NCBI Taxonomy" id="1314783"/>
    <lineage>
        <taxon>Eukaryota</taxon>
        <taxon>Fungi</taxon>
        <taxon>Dikarya</taxon>
        <taxon>Basidiomycota</taxon>
        <taxon>Agaricomycotina</taxon>
        <taxon>Agaricomycetes</taxon>
        <taxon>Polyporales</taxon>
        <taxon>Fomitopsis</taxon>
    </lineage>
</organism>
<accession>A0A165TTL9</accession>
<evidence type="ECO:0000313" key="2">
    <source>
        <dbReference type="EMBL" id="KZT73932.1"/>
    </source>
</evidence>
<name>A0A165TTL9_9APHY</name>
<evidence type="ECO:0000256" key="1">
    <source>
        <dbReference type="SAM" id="MobiDB-lite"/>
    </source>
</evidence>
<dbReference type="EMBL" id="KV429035">
    <property type="protein sequence ID" value="KZT73932.1"/>
    <property type="molecule type" value="Genomic_DNA"/>
</dbReference>
<proteinExistence type="predicted"/>
<dbReference type="AlphaFoldDB" id="A0A165TTL9"/>
<evidence type="ECO:0008006" key="4">
    <source>
        <dbReference type="Google" id="ProtNLM"/>
    </source>
</evidence>
<dbReference type="OrthoDB" id="3366546at2759"/>
<protein>
    <recommendedName>
        <fullName evidence="4">G-patch domain-containing protein</fullName>
    </recommendedName>
</protein>
<evidence type="ECO:0000313" key="3">
    <source>
        <dbReference type="Proteomes" id="UP000076727"/>
    </source>
</evidence>